<evidence type="ECO:0000256" key="4">
    <source>
        <dbReference type="ARBA" id="ARBA00012142"/>
    </source>
</evidence>
<evidence type="ECO:0000256" key="12">
    <source>
        <dbReference type="ARBA" id="ARBA00023317"/>
    </source>
</evidence>
<dbReference type="Gene3D" id="3.20.20.60">
    <property type="entry name" value="Phosphoenolpyruvate-binding domains"/>
    <property type="match status" value="1"/>
</dbReference>
<dbReference type="InterPro" id="IPR040442">
    <property type="entry name" value="Pyrv_kinase-like_dom_sf"/>
</dbReference>
<dbReference type="SUPFAM" id="SSF52935">
    <property type="entry name" value="PK C-terminal domain-like"/>
    <property type="match status" value="1"/>
</dbReference>
<dbReference type="Pfam" id="PF00224">
    <property type="entry name" value="PK"/>
    <property type="match status" value="1"/>
</dbReference>
<dbReference type="GO" id="GO:0004743">
    <property type="term" value="F:pyruvate kinase activity"/>
    <property type="evidence" value="ECO:0007669"/>
    <property type="project" value="UniProtKB-EC"/>
</dbReference>
<dbReference type="UniPathway" id="UPA00109">
    <property type="reaction ID" value="UER00188"/>
</dbReference>
<dbReference type="SUPFAM" id="SSF50800">
    <property type="entry name" value="PK beta-barrel domain-like"/>
    <property type="match status" value="1"/>
</dbReference>
<keyword evidence="10 14" id="KW-0460">Magnesium</keyword>
<dbReference type="EMBL" id="CP003527">
    <property type="protein sequence ID" value="AFN83720.1"/>
    <property type="molecule type" value="Genomic_DNA"/>
</dbReference>
<dbReference type="GO" id="GO:0016301">
    <property type="term" value="F:kinase activity"/>
    <property type="evidence" value="ECO:0007669"/>
    <property type="project" value="UniProtKB-KW"/>
</dbReference>
<evidence type="ECO:0000256" key="5">
    <source>
        <dbReference type="ARBA" id="ARBA00022679"/>
    </source>
</evidence>
<evidence type="ECO:0000256" key="8">
    <source>
        <dbReference type="ARBA" id="ARBA00022777"/>
    </source>
</evidence>
<dbReference type="GeneID" id="20564328"/>
<keyword evidence="6" id="KW-0479">Metal-binding</keyword>
<evidence type="ECO:0000313" key="17">
    <source>
        <dbReference type="Proteomes" id="UP000010094"/>
    </source>
</evidence>
<dbReference type="PANTHER" id="PTHR11817">
    <property type="entry name" value="PYRUVATE KINASE"/>
    <property type="match status" value="1"/>
</dbReference>
<evidence type="ECO:0000256" key="7">
    <source>
        <dbReference type="ARBA" id="ARBA00022741"/>
    </source>
</evidence>
<keyword evidence="11 14" id="KW-0324">Glycolysis</keyword>
<evidence type="ECO:0000256" key="11">
    <source>
        <dbReference type="ARBA" id="ARBA00023152"/>
    </source>
</evidence>
<dbReference type="KEGG" id="ero:EROM_091040"/>
<evidence type="ECO:0000256" key="14">
    <source>
        <dbReference type="RuleBase" id="RU000504"/>
    </source>
</evidence>
<evidence type="ECO:0000313" key="16">
    <source>
        <dbReference type="EMBL" id="AFN83720.1"/>
    </source>
</evidence>
<dbReference type="EC" id="2.7.1.40" evidence="4 14"/>
<name>I7AG50_ENCRO</name>
<evidence type="ECO:0000259" key="15">
    <source>
        <dbReference type="Pfam" id="PF00224"/>
    </source>
</evidence>
<evidence type="ECO:0000256" key="10">
    <source>
        <dbReference type="ARBA" id="ARBA00022842"/>
    </source>
</evidence>
<keyword evidence="12 16" id="KW-0670">Pyruvate</keyword>
<dbReference type="InterPro" id="IPR036918">
    <property type="entry name" value="Pyrv_Knase_C_sf"/>
</dbReference>
<keyword evidence="17" id="KW-1185">Reference proteome</keyword>
<dbReference type="InterPro" id="IPR015793">
    <property type="entry name" value="Pyrv_Knase_brl"/>
</dbReference>
<keyword evidence="5 14" id="KW-0808">Transferase</keyword>
<evidence type="ECO:0000256" key="13">
    <source>
        <dbReference type="ARBA" id="ARBA00048152"/>
    </source>
</evidence>
<dbReference type="InterPro" id="IPR015806">
    <property type="entry name" value="Pyrv_Knase_insert_dom_sf"/>
</dbReference>
<keyword evidence="7" id="KW-0547">Nucleotide-binding</keyword>
<evidence type="ECO:0000256" key="6">
    <source>
        <dbReference type="ARBA" id="ARBA00022723"/>
    </source>
</evidence>
<dbReference type="InterPro" id="IPR015813">
    <property type="entry name" value="Pyrv/PenolPyrv_kinase-like_dom"/>
</dbReference>
<feature type="domain" description="Pyruvate kinase barrel" evidence="15">
    <location>
        <begin position="88"/>
        <end position="397"/>
    </location>
</feature>
<keyword evidence="9" id="KW-0067">ATP-binding</keyword>
<dbReference type="NCBIfam" id="TIGR01064">
    <property type="entry name" value="pyruv_kin"/>
    <property type="match status" value="1"/>
</dbReference>
<dbReference type="RefSeq" id="XP_009265217.1">
    <property type="nucleotide sequence ID" value="XM_009266942.1"/>
</dbReference>
<dbReference type="GO" id="GO:0005524">
    <property type="term" value="F:ATP binding"/>
    <property type="evidence" value="ECO:0007669"/>
    <property type="project" value="UniProtKB-KW"/>
</dbReference>
<comment type="catalytic activity">
    <reaction evidence="13 14">
        <text>pyruvate + ATP = phosphoenolpyruvate + ADP + H(+)</text>
        <dbReference type="Rhea" id="RHEA:18157"/>
        <dbReference type="ChEBI" id="CHEBI:15361"/>
        <dbReference type="ChEBI" id="CHEBI:15378"/>
        <dbReference type="ChEBI" id="CHEBI:30616"/>
        <dbReference type="ChEBI" id="CHEBI:58702"/>
        <dbReference type="ChEBI" id="CHEBI:456216"/>
        <dbReference type="EC" id="2.7.1.40"/>
    </reaction>
</comment>
<proteinExistence type="inferred from homology"/>
<comment type="pathway">
    <text evidence="2 14">Carbohydrate degradation; glycolysis; pyruvate from D-glyceraldehyde 3-phosphate: step 5/5.</text>
</comment>
<keyword evidence="8 14" id="KW-0418">Kinase</keyword>
<comment type="cofactor">
    <cofactor evidence="1">
        <name>K(+)</name>
        <dbReference type="ChEBI" id="CHEBI:29103"/>
    </cofactor>
</comment>
<reference evidence="16" key="1">
    <citation type="journal article" date="2012" name="Proc. Natl. Acad. Sci. U.S.A.">
        <title>Gain and loss of multiple functionally related, horizontally transferred genes in the reduced genomes of two microsporidian parasites.</title>
        <authorList>
            <person name="Pombert J.-F."/>
            <person name="Selman M."/>
            <person name="Burki F."/>
            <person name="Bardell F.T."/>
            <person name="Farinelli L."/>
            <person name="Solter L.F."/>
            <person name="Whitman D.W."/>
            <person name="Weiss L.M."/>
            <person name="Corradi N."/>
            <person name="Keeling P.J."/>
        </authorList>
    </citation>
    <scope>NUCLEOTIDE SEQUENCE [LARGE SCALE GENOMIC DNA]</scope>
    <source>
        <strain evidence="16">SJ-2008</strain>
    </source>
</reference>
<dbReference type="InterPro" id="IPR011037">
    <property type="entry name" value="Pyrv_Knase-like_insert_dom_sf"/>
</dbReference>
<dbReference type="HOGENOM" id="CLU_015439_0_1_1"/>
<gene>
    <name evidence="16" type="ordered locus">EROM_091040</name>
</gene>
<dbReference type="PRINTS" id="PR01050">
    <property type="entry name" value="PYRUVTKNASE"/>
</dbReference>
<evidence type="ECO:0000256" key="9">
    <source>
        <dbReference type="ARBA" id="ARBA00022840"/>
    </source>
</evidence>
<dbReference type="GO" id="GO:0030955">
    <property type="term" value="F:potassium ion binding"/>
    <property type="evidence" value="ECO:0007669"/>
    <property type="project" value="InterPro"/>
</dbReference>
<evidence type="ECO:0000256" key="3">
    <source>
        <dbReference type="ARBA" id="ARBA00008663"/>
    </source>
</evidence>
<dbReference type="AlphaFoldDB" id="I7AG50"/>
<dbReference type="Proteomes" id="UP000010094">
    <property type="component" value="Chromosome IXb"/>
</dbReference>
<organism evidence="16 17">
    <name type="scientific">Encephalitozoon romaleae (strain SJ-2008)</name>
    <name type="common">Microsporidian parasite</name>
    <dbReference type="NCBI Taxonomy" id="1178016"/>
    <lineage>
        <taxon>Eukaryota</taxon>
        <taxon>Fungi</taxon>
        <taxon>Fungi incertae sedis</taxon>
        <taxon>Microsporidia</taxon>
        <taxon>Unikaryonidae</taxon>
        <taxon>Encephalitozoon</taxon>
    </lineage>
</organism>
<dbReference type="GO" id="GO:0000287">
    <property type="term" value="F:magnesium ion binding"/>
    <property type="evidence" value="ECO:0007669"/>
    <property type="project" value="InterPro"/>
</dbReference>
<dbReference type="InterPro" id="IPR001697">
    <property type="entry name" value="Pyr_Knase"/>
</dbReference>
<comment type="similarity">
    <text evidence="3 14">Belongs to the pyruvate kinase family.</text>
</comment>
<dbReference type="OrthoDB" id="108365at2759"/>
<evidence type="ECO:0000256" key="1">
    <source>
        <dbReference type="ARBA" id="ARBA00001958"/>
    </source>
</evidence>
<dbReference type="SUPFAM" id="SSF51621">
    <property type="entry name" value="Phosphoenolpyruvate/pyruvate domain"/>
    <property type="match status" value="1"/>
</dbReference>
<dbReference type="VEuPathDB" id="MicrosporidiaDB:EROM_091040"/>
<dbReference type="Gene3D" id="2.40.33.10">
    <property type="entry name" value="PK beta-barrel domain-like"/>
    <property type="match status" value="1"/>
</dbReference>
<evidence type="ECO:0000256" key="2">
    <source>
        <dbReference type="ARBA" id="ARBA00004997"/>
    </source>
</evidence>
<sequence length="504" mass="55520">MNIITICFADPSNALAAGTLRDGISSSKDLITTATVFIHPRDGPVDYIHGSWKSMVPICGGPIICLKINLINLESIYPIYPLMKMALTKIVCTIGPSTSSKQKIRDLINAGMSIARLNFSHGTREAHLETIRNIMDSRCNVDRYVAIALDTKGPEVRIRTPEDKDIKVKSGDILHFSSSGRGISIPRIDFKSLSKDDKIFIDDGRIDLRVASVEEDGFRCEVMSNGTIKNDKSMNFPNIDVGIEFLSDEDKDDIIFGLENGIDIIFASFVSSRKDVGKIRKIVGSQVPIVSKIESCLGMKNIREIASSSDGVMIARGDLGVEIGVDKVFSAQKKILLETKKEGKPVICATQMMESMILKNTPNRSETSDVGNAVADGCDCVMLSGESAIGMFPIETVKFMKSICIDAEEYVLGSRPHERYPYVNGVVMCFREALEIEKMYLSSPMIPIVVVSGDKWILRRFSIYRGIVPVDGKGPIDVDRVLQGLKLKGRFLVICKESTKVTDV</sequence>
<accession>I7AG50</accession>
<protein>
    <recommendedName>
        <fullName evidence="4 14">Pyruvate kinase</fullName>
        <ecNumber evidence="4 14">2.7.1.40</ecNumber>
    </recommendedName>
</protein>